<proteinExistence type="predicted"/>
<feature type="binding site" evidence="2">
    <location>
        <begin position="220"/>
        <end position="227"/>
    </location>
    <ligand>
        <name>ATP</name>
        <dbReference type="ChEBI" id="CHEBI:30616"/>
    </ligand>
</feature>
<reference evidence="5" key="1">
    <citation type="submission" date="2010-09" db="EMBL/GenBank/DDBJ databases">
        <title>The genome sequence of Geomyces destructans 20631-21.</title>
        <authorList>
            <consortium name="The Broad Institute Genome Sequencing Platform"/>
            <person name="Cuomo C.A."/>
            <person name="Blehert D.S."/>
            <person name="Lorch J.M."/>
            <person name="Young S.K."/>
            <person name="Zeng Q."/>
            <person name="Gargeya S."/>
            <person name="Fitzgerald M."/>
            <person name="Haas B."/>
            <person name="Abouelleil A."/>
            <person name="Alvarado L."/>
            <person name="Arachchi H.M."/>
            <person name="Berlin A."/>
            <person name="Brown A."/>
            <person name="Chapman S.B."/>
            <person name="Chen Z."/>
            <person name="Dunbar C."/>
            <person name="Freedman E."/>
            <person name="Gearin G."/>
            <person name="Gellesch M."/>
            <person name="Goldberg J."/>
            <person name="Griggs A."/>
            <person name="Gujja S."/>
            <person name="Heiman D."/>
            <person name="Howarth C."/>
            <person name="Larson L."/>
            <person name="Lui A."/>
            <person name="MacDonald P.J.P."/>
            <person name="Montmayeur A."/>
            <person name="Murphy C."/>
            <person name="Neiman D."/>
            <person name="Pearson M."/>
            <person name="Priest M."/>
            <person name="Roberts A."/>
            <person name="Saif S."/>
            <person name="Shea T."/>
            <person name="Shenoy N."/>
            <person name="Sisk P."/>
            <person name="Stolte C."/>
            <person name="Sykes S."/>
            <person name="Wortman J."/>
            <person name="Nusbaum C."/>
            <person name="Birren B."/>
        </authorList>
    </citation>
    <scope>NUCLEOTIDE SEQUENCE [LARGE SCALE GENOMIC DNA]</scope>
    <source>
        <strain evidence="5">ATCC MYA-4855 / 20631-21</strain>
    </source>
</reference>
<feature type="active site" evidence="1">
    <location>
        <position position="216"/>
    </location>
</feature>
<dbReference type="STRING" id="658429.L8FQR2"/>
<keyword evidence="2" id="KW-0067">ATP-binding</keyword>
<dbReference type="Proteomes" id="UP000011064">
    <property type="component" value="Unassembled WGS sequence"/>
</dbReference>
<evidence type="ECO:0000313" key="4">
    <source>
        <dbReference type="EMBL" id="ELR03247.1"/>
    </source>
</evidence>
<dbReference type="HOGENOM" id="CLU_053737_0_0_1"/>
<dbReference type="InterPro" id="IPR040198">
    <property type="entry name" value="Fido_containing"/>
</dbReference>
<evidence type="ECO:0000256" key="2">
    <source>
        <dbReference type="PIRSR" id="PIRSR640198-2"/>
    </source>
</evidence>
<dbReference type="PROSITE" id="PS51459">
    <property type="entry name" value="FIDO"/>
    <property type="match status" value="1"/>
</dbReference>
<dbReference type="SUPFAM" id="SSF140931">
    <property type="entry name" value="Fic-like"/>
    <property type="match status" value="1"/>
</dbReference>
<dbReference type="GO" id="GO:0005524">
    <property type="term" value="F:ATP binding"/>
    <property type="evidence" value="ECO:0007669"/>
    <property type="project" value="UniProtKB-KW"/>
</dbReference>
<dbReference type="OrthoDB" id="439046at2759"/>
<dbReference type="Gene3D" id="1.10.3290.10">
    <property type="entry name" value="Fido-like domain"/>
    <property type="match status" value="1"/>
</dbReference>
<protein>
    <recommendedName>
        <fullName evidence="3">Fido domain-containing protein</fullName>
    </recommendedName>
</protein>
<name>L8FQR2_PSED2</name>
<feature type="domain" description="Fido" evidence="3">
    <location>
        <begin position="126"/>
        <end position="289"/>
    </location>
</feature>
<dbReference type="PANTHER" id="PTHR13504:SF38">
    <property type="entry name" value="FIDO DOMAIN-CONTAINING PROTEIN"/>
    <property type="match status" value="1"/>
</dbReference>
<sequence>MDSTYDYYSLSKIDEDPDDLFKQTHGLFEEVQEVMENLTPAQADAYEKDSVDSMVSMIFGSNFIEKAGSEHNITLKICEKIFFGLSVPSEIPDRDPEYLATRNHLIQQGLDASYSVKYIVIHMVGFNEPLTENTHGILCDGVDLEEGDKSSTYAGMYRKVMVSAGFNGFVSPASIPSAMRNLVQDFNRDITKAEQEGALDPFSLAAKYCHKFVNIHPFVDGNGRMCRLLLNAVLLKYAGIVIPLGEEEPSRTAYLEVATRASEMESLGVDDDEQSVKPAWSGLSSLLIKEACTRFKTFRERLRAAA</sequence>
<dbReference type="Pfam" id="PF02661">
    <property type="entry name" value="Fic"/>
    <property type="match status" value="1"/>
</dbReference>
<organism evidence="4 5">
    <name type="scientific">Pseudogymnoascus destructans (strain ATCC MYA-4855 / 20631-21)</name>
    <name type="common">Bat white-nose syndrome fungus</name>
    <name type="synonym">Geomyces destructans</name>
    <dbReference type="NCBI Taxonomy" id="658429"/>
    <lineage>
        <taxon>Eukaryota</taxon>
        <taxon>Fungi</taxon>
        <taxon>Dikarya</taxon>
        <taxon>Ascomycota</taxon>
        <taxon>Pezizomycotina</taxon>
        <taxon>Leotiomycetes</taxon>
        <taxon>Thelebolales</taxon>
        <taxon>Thelebolaceae</taxon>
        <taxon>Pseudogymnoascus</taxon>
    </lineage>
</organism>
<evidence type="ECO:0000259" key="3">
    <source>
        <dbReference type="PROSITE" id="PS51459"/>
    </source>
</evidence>
<dbReference type="VEuPathDB" id="FungiDB:GMDG_01230"/>
<keyword evidence="5" id="KW-1185">Reference proteome</keyword>
<accession>L8FQR2</accession>
<dbReference type="InterPro" id="IPR036597">
    <property type="entry name" value="Fido-like_dom_sf"/>
</dbReference>
<gene>
    <name evidence="4" type="ORF">GMDG_01230</name>
</gene>
<dbReference type="EMBL" id="GL573182">
    <property type="protein sequence ID" value="ELR03247.1"/>
    <property type="molecule type" value="Genomic_DNA"/>
</dbReference>
<dbReference type="PANTHER" id="PTHR13504">
    <property type="entry name" value="FIDO DOMAIN-CONTAINING PROTEIN DDB_G0283145"/>
    <property type="match status" value="1"/>
</dbReference>
<dbReference type="AlphaFoldDB" id="L8FQR2"/>
<dbReference type="InterPro" id="IPR003812">
    <property type="entry name" value="Fido"/>
</dbReference>
<keyword evidence="2" id="KW-0547">Nucleotide-binding</keyword>
<evidence type="ECO:0000256" key="1">
    <source>
        <dbReference type="PIRSR" id="PIRSR640198-1"/>
    </source>
</evidence>
<evidence type="ECO:0000313" key="5">
    <source>
        <dbReference type="Proteomes" id="UP000011064"/>
    </source>
</evidence>
<dbReference type="InParanoid" id="L8FQR2"/>